<keyword evidence="2" id="KW-0378">Hydrolase</keyword>
<dbReference type="AlphaFoldDB" id="A0A6G8F2R6"/>
<evidence type="ECO:0000256" key="3">
    <source>
        <dbReference type="ARBA" id="ARBA00023285"/>
    </source>
</evidence>
<dbReference type="GO" id="GO:0046872">
    <property type="term" value="F:metal ion binding"/>
    <property type="evidence" value="ECO:0007669"/>
    <property type="project" value="UniProtKB-KW"/>
</dbReference>
<dbReference type="InterPro" id="IPR036264">
    <property type="entry name" value="Bact_exopeptidase_dim_dom"/>
</dbReference>
<feature type="domain" description="Peptidase M20 dimerisation" evidence="4">
    <location>
        <begin position="168"/>
        <end position="268"/>
    </location>
</feature>
<dbReference type="PANTHER" id="PTHR43808">
    <property type="entry name" value="ACETYLORNITHINE DEACETYLASE"/>
    <property type="match status" value="1"/>
</dbReference>
<dbReference type="SUPFAM" id="SSF53187">
    <property type="entry name" value="Zn-dependent exopeptidases"/>
    <property type="match status" value="1"/>
</dbReference>
<dbReference type="GO" id="GO:0008777">
    <property type="term" value="F:acetylornithine deacetylase activity"/>
    <property type="evidence" value="ECO:0007669"/>
    <property type="project" value="TreeGrafter"/>
</dbReference>
<protein>
    <submittedName>
        <fullName evidence="5">Peptidase M20</fullName>
    </submittedName>
</protein>
<dbReference type="Gene3D" id="3.40.630.10">
    <property type="entry name" value="Zn peptidases"/>
    <property type="match status" value="1"/>
</dbReference>
<dbReference type="Pfam" id="PF01546">
    <property type="entry name" value="Peptidase_M20"/>
    <property type="match status" value="1"/>
</dbReference>
<dbReference type="SUPFAM" id="SSF55031">
    <property type="entry name" value="Bacterial exopeptidase dimerisation domain"/>
    <property type="match status" value="1"/>
</dbReference>
<evidence type="ECO:0000259" key="4">
    <source>
        <dbReference type="Pfam" id="PF07687"/>
    </source>
</evidence>
<name>A0A6G8F2R6_9PROT</name>
<dbReference type="Pfam" id="PF07687">
    <property type="entry name" value="M20_dimer"/>
    <property type="match status" value="1"/>
</dbReference>
<dbReference type="InterPro" id="IPR050072">
    <property type="entry name" value="Peptidase_M20A"/>
</dbReference>
<dbReference type="InterPro" id="IPR002933">
    <property type="entry name" value="Peptidase_M20"/>
</dbReference>
<reference evidence="5" key="1">
    <citation type="journal article" date="2020" name="J. ISSAAS">
        <title>Lactobacilli and other gastrointestinal microbiota of Peromyscus leucopus, reservoir host for agents of Lyme disease and other zoonoses in North America.</title>
        <authorList>
            <person name="Milovic A."/>
            <person name="Bassam K."/>
            <person name="Shao H."/>
            <person name="Chatzistamou I."/>
            <person name="Tufts D.M."/>
            <person name="Diuk-Wasser M."/>
            <person name="Barbour A.G."/>
        </authorList>
    </citation>
    <scope>NUCLEOTIDE SEQUENCE</scope>
    <source>
        <strain evidence="5">LL90</strain>
    </source>
</reference>
<organism evidence="5">
    <name type="scientific">uncultured Alphaproteobacteria bacterium</name>
    <dbReference type="NCBI Taxonomy" id="91750"/>
    <lineage>
        <taxon>Bacteria</taxon>
        <taxon>Pseudomonadati</taxon>
        <taxon>Pseudomonadota</taxon>
        <taxon>Alphaproteobacteria</taxon>
        <taxon>environmental samples</taxon>
    </lineage>
</organism>
<sequence length="362" mass="39893">MDKLIVDIIDLMKIKSISGRQAEIRKALDWVKSRYGVDGIFVSEWEFEGASPVMLLANCEGYDFDIATIGHLDVVPAKDALFEPRIDGNRLYGRGGLDMKASVTVCLETLLYTLGKNIRFGVLITTDEETSSGGMKAMQKANLINAETVLDPDSGSLYNLVEKYKHPVSVEITAKGENAHSSRPWEGINAVNALIDTIKELEKTFPRYEKGQAPKTTWIDTMVVTALNSPTTYNVVPDTATARLSFRLTEKTSLSDLENILQRAVNKYGCNYSVLLSSQGVYMDASAPAIQQYIKIAEKITGRKIEISTNCGATDSRLFADKSTIIMHSINGANMHGDNEYAEIDSILTLAKIQKAFVDSLI</sequence>
<keyword evidence="3" id="KW-0170">Cobalt</keyword>
<keyword evidence="1" id="KW-0479">Metal-binding</keyword>
<evidence type="ECO:0000256" key="1">
    <source>
        <dbReference type="ARBA" id="ARBA00022723"/>
    </source>
</evidence>
<dbReference type="Gene3D" id="3.30.70.360">
    <property type="match status" value="1"/>
</dbReference>
<dbReference type="GO" id="GO:0006526">
    <property type="term" value="P:L-arginine biosynthetic process"/>
    <property type="evidence" value="ECO:0007669"/>
    <property type="project" value="TreeGrafter"/>
</dbReference>
<dbReference type="EMBL" id="MN990731">
    <property type="protein sequence ID" value="QIM10543.1"/>
    <property type="molecule type" value="Genomic_DNA"/>
</dbReference>
<accession>A0A6G8F2R6</accession>
<gene>
    <name evidence="5" type="ORF">PlAlph_4350</name>
</gene>
<dbReference type="PANTHER" id="PTHR43808:SF31">
    <property type="entry name" value="N-ACETYL-L-CITRULLINE DEACETYLASE"/>
    <property type="match status" value="1"/>
</dbReference>
<evidence type="ECO:0000313" key="5">
    <source>
        <dbReference type="EMBL" id="QIM10543.1"/>
    </source>
</evidence>
<proteinExistence type="predicted"/>
<evidence type="ECO:0000256" key="2">
    <source>
        <dbReference type="ARBA" id="ARBA00022801"/>
    </source>
</evidence>
<dbReference type="InterPro" id="IPR011650">
    <property type="entry name" value="Peptidase_M20_dimer"/>
</dbReference>